<evidence type="ECO:0008006" key="3">
    <source>
        <dbReference type="Google" id="ProtNLM"/>
    </source>
</evidence>
<feature type="signal peptide" evidence="1">
    <location>
        <begin position="1"/>
        <end position="20"/>
    </location>
</feature>
<dbReference type="CDD" id="cd01670">
    <property type="entry name" value="Death"/>
    <property type="match status" value="1"/>
</dbReference>
<protein>
    <recommendedName>
        <fullName evidence="3">Death domain-containing protein</fullName>
    </recommendedName>
</protein>
<accession>A0A1X7SJF0</accession>
<name>A0A1X7SJF0_AMPQE</name>
<dbReference type="EnsemblMetazoa" id="Aqu2.1.02195_001">
    <property type="protein sequence ID" value="Aqu2.1.02195_001"/>
    <property type="gene ID" value="Aqu2.1.02195"/>
</dbReference>
<dbReference type="AlphaFoldDB" id="A0A1X7SJF0"/>
<reference evidence="2" key="1">
    <citation type="submission" date="2017-05" db="UniProtKB">
        <authorList>
            <consortium name="EnsemblMetazoa"/>
        </authorList>
    </citation>
    <scope>IDENTIFICATION</scope>
</reference>
<keyword evidence="1" id="KW-0732">Signal</keyword>
<dbReference type="OrthoDB" id="438188at2759"/>
<organism evidence="2">
    <name type="scientific">Amphimedon queenslandica</name>
    <name type="common">Sponge</name>
    <dbReference type="NCBI Taxonomy" id="400682"/>
    <lineage>
        <taxon>Eukaryota</taxon>
        <taxon>Metazoa</taxon>
        <taxon>Porifera</taxon>
        <taxon>Demospongiae</taxon>
        <taxon>Heteroscleromorpha</taxon>
        <taxon>Haplosclerida</taxon>
        <taxon>Niphatidae</taxon>
        <taxon>Amphimedon</taxon>
    </lineage>
</organism>
<dbReference type="Gene3D" id="1.10.533.10">
    <property type="entry name" value="Death Domain, Fas"/>
    <property type="match status" value="1"/>
</dbReference>
<proteinExistence type="predicted"/>
<feature type="chain" id="PRO_5011987700" description="Death domain-containing protein" evidence="1">
    <location>
        <begin position="21"/>
        <end position="196"/>
    </location>
</feature>
<sequence>MMMTFQFFLLIALSFKVVSTNTLPPNRECLDITNLDEILQALEKQNFEVARWRDLCLVLGIYIPTLNGIEATNQHHGVDRCLQECLSSWLSKADKVKQKGGPTWHSLIVGLKRIDQIATADKINGIHKNKHPACEILDQHISDPTVQKNLLSLGIIYLLHAEKIVTKGVWSSEELELLLNDVQNAVCRNYQLLKTF</sequence>
<evidence type="ECO:0000256" key="1">
    <source>
        <dbReference type="SAM" id="SignalP"/>
    </source>
</evidence>
<evidence type="ECO:0000313" key="2">
    <source>
        <dbReference type="EnsemblMetazoa" id="Aqu2.1.02195_001"/>
    </source>
</evidence>
<dbReference type="InterPro" id="IPR011029">
    <property type="entry name" value="DEATH-like_dom_sf"/>
</dbReference>
<dbReference type="InParanoid" id="A0A1X7SJF0"/>